<dbReference type="InterPro" id="IPR052531">
    <property type="entry name" value="CarD-like_regulator"/>
</dbReference>
<name>A0A4Q7PJ23_9FIRM</name>
<dbReference type="SUPFAM" id="SSF141259">
    <property type="entry name" value="CarD-like"/>
    <property type="match status" value="1"/>
</dbReference>
<proteinExistence type="predicted"/>
<sequence>MYHENDLVVYGTYGVCKIIEISSKALMGKPQDYYVLKPVEDERATVFVPVRNEALVTKNMRPVLSEDQASELIEALQQAPSMWVTDGHERRDRYQRIISSGNCSELSRLVKTLYQKKLQLLKEGKKLHTSDEQFLRSAEKMLTDELATALHLDRKSIPELIQAQMAAETDDL</sequence>
<protein>
    <submittedName>
        <fullName evidence="2">CarD family transcriptional regulator</fullName>
    </submittedName>
</protein>
<dbReference type="Proteomes" id="UP000292927">
    <property type="component" value="Unassembled WGS sequence"/>
</dbReference>
<dbReference type="Pfam" id="PF02559">
    <property type="entry name" value="CarD_TRCF_RID"/>
    <property type="match status" value="1"/>
</dbReference>
<feature type="domain" description="CarD-like/TRCF RNAP-interacting" evidence="1">
    <location>
        <begin position="1"/>
        <end position="114"/>
    </location>
</feature>
<accession>A0A4Q7PJ23</accession>
<dbReference type="PANTHER" id="PTHR38447">
    <property type="entry name" value="TRANSCRIPTION FACTOR YDEB-RELATED"/>
    <property type="match status" value="1"/>
</dbReference>
<dbReference type="PANTHER" id="PTHR38447:SF1">
    <property type="entry name" value="RNA POLYMERASE-BINDING TRANSCRIPTION FACTOR CARD"/>
    <property type="match status" value="1"/>
</dbReference>
<evidence type="ECO:0000313" key="2">
    <source>
        <dbReference type="EMBL" id="RZT00607.1"/>
    </source>
</evidence>
<gene>
    <name evidence="2" type="ORF">EV209_1931</name>
</gene>
<dbReference type="RefSeq" id="WP_130435212.1">
    <property type="nucleotide sequence ID" value="NZ_SGXF01000003.1"/>
</dbReference>
<dbReference type="InterPro" id="IPR042215">
    <property type="entry name" value="CarD-like_C"/>
</dbReference>
<dbReference type="InterPro" id="IPR003711">
    <property type="entry name" value="CarD-like/TRCF_RID"/>
</dbReference>
<reference evidence="2 3" key="1">
    <citation type="submission" date="2019-02" db="EMBL/GenBank/DDBJ databases">
        <title>Genomic Encyclopedia of Type Strains, Phase IV (KMG-IV): sequencing the most valuable type-strain genomes for metagenomic binning, comparative biology and taxonomic classification.</title>
        <authorList>
            <person name="Goeker M."/>
        </authorList>
    </citation>
    <scope>NUCLEOTIDE SEQUENCE [LARGE SCALE GENOMIC DNA]</scope>
    <source>
        <strain evidence="2 3">DSM 29486</strain>
    </source>
</reference>
<comment type="caution">
    <text evidence="2">The sequence shown here is derived from an EMBL/GenBank/DDBJ whole genome shotgun (WGS) entry which is preliminary data.</text>
</comment>
<dbReference type="EMBL" id="SGXF01000003">
    <property type="protein sequence ID" value="RZT00607.1"/>
    <property type="molecule type" value="Genomic_DNA"/>
</dbReference>
<evidence type="ECO:0000313" key="3">
    <source>
        <dbReference type="Proteomes" id="UP000292927"/>
    </source>
</evidence>
<evidence type="ECO:0000259" key="1">
    <source>
        <dbReference type="SMART" id="SM01058"/>
    </source>
</evidence>
<dbReference type="AlphaFoldDB" id="A0A4Q7PJ23"/>
<keyword evidence="3" id="KW-1185">Reference proteome</keyword>
<dbReference type="GO" id="GO:0009303">
    <property type="term" value="P:rRNA transcription"/>
    <property type="evidence" value="ECO:0007669"/>
    <property type="project" value="TreeGrafter"/>
</dbReference>
<dbReference type="Gene3D" id="2.40.10.170">
    <property type="match status" value="1"/>
</dbReference>
<dbReference type="InterPro" id="IPR036101">
    <property type="entry name" value="CarD-like/TRCF_RID_sf"/>
</dbReference>
<dbReference type="OrthoDB" id="9786074at2"/>
<dbReference type="InterPro" id="IPR048792">
    <property type="entry name" value="CarD_C"/>
</dbReference>
<dbReference type="SMART" id="SM01058">
    <property type="entry name" value="CarD_TRCF"/>
    <property type="match status" value="1"/>
</dbReference>
<dbReference type="Pfam" id="PF21095">
    <property type="entry name" value="CarD_C"/>
    <property type="match status" value="1"/>
</dbReference>
<organism evidence="2 3">
    <name type="scientific">Cuneatibacter caecimuris</name>
    <dbReference type="NCBI Taxonomy" id="1796618"/>
    <lineage>
        <taxon>Bacteria</taxon>
        <taxon>Bacillati</taxon>
        <taxon>Bacillota</taxon>
        <taxon>Clostridia</taxon>
        <taxon>Lachnospirales</taxon>
        <taxon>Lachnospiraceae</taxon>
        <taxon>Cuneatibacter</taxon>
    </lineage>
</organism>
<dbReference type="Gene3D" id="1.20.58.1290">
    <property type="entry name" value="CarD-like, C-terminal domain"/>
    <property type="match status" value="1"/>
</dbReference>